<evidence type="ECO:0000256" key="1">
    <source>
        <dbReference type="ARBA" id="ARBA00006484"/>
    </source>
</evidence>
<dbReference type="GO" id="GO:0016491">
    <property type="term" value="F:oxidoreductase activity"/>
    <property type="evidence" value="ECO:0007669"/>
    <property type="project" value="UniProtKB-KW"/>
</dbReference>
<dbReference type="SUPFAM" id="SSF51735">
    <property type="entry name" value="NAD(P)-binding Rossmann-fold domains"/>
    <property type="match status" value="1"/>
</dbReference>
<dbReference type="EMBL" id="SEWF01000017">
    <property type="protein sequence ID" value="RYU95143.1"/>
    <property type="molecule type" value="Genomic_DNA"/>
</dbReference>
<proteinExistence type="inferred from homology"/>
<dbReference type="PRINTS" id="PR00080">
    <property type="entry name" value="SDRFAMILY"/>
</dbReference>
<dbReference type="AlphaFoldDB" id="A0A4Q5M035"/>
<dbReference type="PANTHER" id="PTHR43391">
    <property type="entry name" value="RETINOL DEHYDROGENASE-RELATED"/>
    <property type="match status" value="1"/>
</dbReference>
<evidence type="ECO:0000256" key="2">
    <source>
        <dbReference type="ARBA" id="ARBA00023002"/>
    </source>
</evidence>
<protein>
    <submittedName>
        <fullName evidence="4">SDR family NAD(P)-dependent oxidoreductase</fullName>
    </submittedName>
</protein>
<organism evidence="4 5">
    <name type="scientific">Emticicia agri</name>
    <dbReference type="NCBI Taxonomy" id="2492393"/>
    <lineage>
        <taxon>Bacteria</taxon>
        <taxon>Pseudomonadati</taxon>
        <taxon>Bacteroidota</taxon>
        <taxon>Cytophagia</taxon>
        <taxon>Cytophagales</taxon>
        <taxon>Leadbetterellaceae</taxon>
        <taxon>Emticicia</taxon>
    </lineage>
</organism>
<name>A0A4Q5M035_9BACT</name>
<dbReference type="Pfam" id="PF00106">
    <property type="entry name" value="adh_short"/>
    <property type="match status" value="1"/>
</dbReference>
<dbReference type="Proteomes" id="UP000293162">
    <property type="component" value="Unassembled WGS sequence"/>
</dbReference>
<dbReference type="OrthoDB" id="9808814at2"/>
<comment type="similarity">
    <text evidence="1 3">Belongs to the short-chain dehydrogenases/reductases (SDR) family.</text>
</comment>
<evidence type="ECO:0000313" key="4">
    <source>
        <dbReference type="EMBL" id="RYU95143.1"/>
    </source>
</evidence>
<evidence type="ECO:0000313" key="5">
    <source>
        <dbReference type="Proteomes" id="UP000293162"/>
    </source>
</evidence>
<comment type="caution">
    <text evidence="4">The sequence shown here is derived from an EMBL/GenBank/DDBJ whole genome shotgun (WGS) entry which is preliminary data.</text>
</comment>
<sequence length="270" mass="29568">MSQIKDSIFIVTGAASGIGRALAIQAADAGARVIATDVNEIGLNETINQATGTIEGYILDVSDAEQIKTFAAETIKKHFHERFILVNNAGVALFSGSFLETSLTDFEWLLNINLWGVVRMTKAFLRHLVKQNQGHIVNVSSIYGITGMPENSAYSTAKFAVKGFSDVLKFELLRTNVKISTVHPGGIKTNITRNSRVGQHRNNEEGKKAMAKFERIALKTSPEKAAAIILDGIAKDKPRILIGNDARTMDMIARVFPNAYHKVLAKMLKL</sequence>
<reference evidence="4 5" key="1">
    <citation type="submission" date="2019-02" db="EMBL/GenBank/DDBJ databases">
        <title>Bacterial novel species Emticicia sp. 17J42-9 isolated from soil.</title>
        <authorList>
            <person name="Jung H.-Y."/>
        </authorList>
    </citation>
    <scope>NUCLEOTIDE SEQUENCE [LARGE SCALE GENOMIC DNA]</scope>
    <source>
        <strain evidence="4 5">17J42-9</strain>
    </source>
</reference>
<dbReference type="PANTHER" id="PTHR43391:SF82">
    <property type="entry name" value="OXIDOREDUCTASE SADH-RELATED"/>
    <property type="match status" value="1"/>
</dbReference>
<dbReference type="PRINTS" id="PR00081">
    <property type="entry name" value="GDHRDH"/>
</dbReference>
<accession>A0A4Q5M035</accession>
<gene>
    <name evidence="4" type="ORF">EWM59_12895</name>
</gene>
<keyword evidence="2" id="KW-0560">Oxidoreductase</keyword>
<evidence type="ECO:0000256" key="3">
    <source>
        <dbReference type="RuleBase" id="RU000363"/>
    </source>
</evidence>
<dbReference type="InterPro" id="IPR036291">
    <property type="entry name" value="NAD(P)-bd_dom_sf"/>
</dbReference>
<dbReference type="InterPro" id="IPR002347">
    <property type="entry name" value="SDR_fam"/>
</dbReference>
<dbReference type="Gene3D" id="3.40.50.720">
    <property type="entry name" value="NAD(P)-binding Rossmann-like Domain"/>
    <property type="match status" value="1"/>
</dbReference>
<dbReference type="RefSeq" id="WP_130021392.1">
    <property type="nucleotide sequence ID" value="NZ_SEWF01000017.1"/>
</dbReference>
<keyword evidence="5" id="KW-1185">Reference proteome</keyword>